<dbReference type="GO" id="GO:0006633">
    <property type="term" value="P:fatty acid biosynthetic process"/>
    <property type="evidence" value="ECO:0007669"/>
    <property type="project" value="TreeGrafter"/>
</dbReference>
<dbReference type="PANTHER" id="PTHR43775:SF51">
    <property type="entry name" value="INACTIVE PHENOLPHTHIOCEROL SYNTHESIS POLYKETIDE SYNTHASE TYPE I PKS1-RELATED"/>
    <property type="match status" value="1"/>
</dbReference>
<gene>
    <name evidence="3" type="ORF">BST12_30025</name>
</gene>
<dbReference type="EMBL" id="MVHE01000405">
    <property type="protein sequence ID" value="ORA01802.1"/>
    <property type="molecule type" value="Genomic_DNA"/>
</dbReference>
<dbReference type="RefSeq" id="WP_139802133.1">
    <property type="nucleotide sequence ID" value="NZ_MVHE01000405.1"/>
</dbReference>
<feature type="non-terminal residue" evidence="3">
    <location>
        <position position="88"/>
    </location>
</feature>
<dbReference type="Pfam" id="PF00109">
    <property type="entry name" value="ketoacyl-synt"/>
    <property type="match status" value="1"/>
</dbReference>
<dbReference type="OrthoDB" id="4753821at2"/>
<dbReference type="Proteomes" id="UP000192284">
    <property type="component" value="Unassembled WGS sequence"/>
</dbReference>
<keyword evidence="1" id="KW-0808">Transferase</keyword>
<name>A0A1W9YPH3_MYCAN</name>
<feature type="domain" description="Beta-ketoacyl synthase-like N-terminal" evidence="2">
    <location>
        <begin position="2"/>
        <end position="88"/>
    </location>
</feature>
<protein>
    <recommendedName>
        <fullName evidence="2">Beta-ketoacyl synthase-like N-terminal domain-containing protein</fullName>
    </recommendedName>
</protein>
<dbReference type="Gene3D" id="3.40.47.10">
    <property type="match status" value="1"/>
</dbReference>
<organism evidence="3 4">
    <name type="scientific">Mycobacterium angelicum</name>
    <dbReference type="NCBI Taxonomy" id="470074"/>
    <lineage>
        <taxon>Bacteria</taxon>
        <taxon>Bacillati</taxon>
        <taxon>Actinomycetota</taxon>
        <taxon>Actinomycetes</taxon>
        <taxon>Mycobacteriales</taxon>
        <taxon>Mycobacteriaceae</taxon>
        <taxon>Mycobacterium</taxon>
    </lineage>
</organism>
<evidence type="ECO:0000256" key="1">
    <source>
        <dbReference type="ARBA" id="ARBA00022679"/>
    </source>
</evidence>
<dbReference type="PANTHER" id="PTHR43775">
    <property type="entry name" value="FATTY ACID SYNTHASE"/>
    <property type="match status" value="1"/>
</dbReference>
<evidence type="ECO:0000313" key="3">
    <source>
        <dbReference type="EMBL" id="ORA01802.1"/>
    </source>
</evidence>
<keyword evidence="4" id="KW-1185">Reference proteome</keyword>
<proteinExistence type="predicted"/>
<dbReference type="GO" id="GO:0004312">
    <property type="term" value="F:fatty acid synthase activity"/>
    <property type="evidence" value="ECO:0007669"/>
    <property type="project" value="TreeGrafter"/>
</dbReference>
<evidence type="ECO:0000259" key="2">
    <source>
        <dbReference type="Pfam" id="PF00109"/>
    </source>
</evidence>
<dbReference type="InterPro" id="IPR014030">
    <property type="entry name" value="Ketoacyl_synth_N"/>
</dbReference>
<dbReference type="SUPFAM" id="SSF53901">
    <property type="entry name" value="Thiolase-like"/>
    <property type="match status" value="1"/>
</dbReference>
<comment type="caution">
    <text evidence="3">The sequence shown here is derived from an EMBL/GenBank/DDBJ whole genome shotgun (WGS) entry which is preliminary data.</text>
</comment>
<accession>A0A1W9YPH3</accession>
<feature type="non-terminal residue" evidence="3">
    <location>
        <position position="1"/>
    </location>
</feature>
<dbReference type="InterPro" id="IPR016039">
    <property type="entry name" value="Thiolase-like"/>
</dbReference>
<reference evidence="3 4" key="1">
    <citation type="submission" date="2017-02" db="EMBL/GenBank/DDBJ databases">
        <title>The new phylogeny of genus Mycobacterium.</title>
        <authorList>
            <person name="Tortoli E."/>
            <person name="Trovato A."/>
            <person name="Cirillo D.M."/>
        </authorList>
    </citation>
    <scope>NUCLEOTIDE SEQUENCE [LARGE SCALE GENOMIC DNA]</scope>
    <source>
        <strain evidence="3 4">DSM 45057</strain>
    </source>
</reference>
<sequence>DEPIAVVGMACRLPGGVDSPEALWELVSGGVDAVGGFPTDRGWDLAGLFDPDPDAVGKTYTRSGAFLADAAGFDAEFFGISAREATAM</sequence>
<evidence type="ECO:0000313" key="4">
    <source>
        <dbReference type="Proteomes" id="UP000192284"/>
    </source>
</evidence>
<dbReference type="InterPro" id="IPR050091">
    <property type="entry name" value="PKS_NRPS_Biosynth_Enz"/>
</dbReference>
<dbReference type="AlphaFoldDB" id="A0A1W9YPH3"/>